<keyword evidence="5" id="KW-0272">Extracellular matrix</keyword>
<dbReference type="SMART" id="SM00097">
    <property type="entry name" value="WNT1"/>
    <property type="match status" value="1"/>
</dbReference>
<dbReference type="CDD" id="cd19343">
    <property type="entry name" value="Wnt_Wnt11"/>
    <property type="match status" value="1"/>
</dbReference>
<dbReference type="PRINTS" id="PR01349">
    <property type="entry name" value="WNTPROTEIN"/>
</dbReference>
<dbReference type="EMBL" id="CACVKT020008944">
    <property type="protein sequence ID" value="CAC5418725.1"/>
    <property type="molecule type" value="Genomic_DNA"/>
</dbReference>
<dbReference type="InterPro" id="IPR005817">
    <property type="entry name" value="Wnt"/>
</dbReference>
<keyword evidence="10" id="KW-1133">Transmembrane helix</keyword>
<dbReference type="GO" id="GO:0005109">
    <property type="term" value="F:frizzled binding"/>
    <property type="evidence" value="ECO:0007669"/>
    <property type="project" value="TreeGrafter"/>
</dbReference>
<dbReference type="Gene3D" id="3.30.2460.20">
    <property type="match status" value="1"/>
</dbReference>
<comment type="subcellular location">
    <subcellularLocation>
        <location evidence="1 9">Secreted</location>
        <location evidence="1 9">Extracellular space</location>
        <location evidence="1 9">Extracellular matrix</location>
    </subcellularLocation>
</comment>
<comment type="similarity">
    <text evidence="2 9">Belongs to the Wnt family.</text>
</comment>
<dbReference type="GO" id="GO:0045165">
    <property type="term" value="P:cell fate commitment"/>
    <property type="evidence" value="ECO:0007669"/>
    <property type="project" value="TreeGrafter"/>
</dbReference>
<organism evidence="11 12">
    <name type="scientific">Mytilus coruscus</name>
    <name type="common">Sea mussel</name>
    <dbReference type="NCBI Taxonomy" id="42192"/>
    <lineage>
        <taxon>Eukaryota</taxon>
        <taxon>Metazoa</taxon>
        <taxon>Spiralia</taxon>
        <taxon>Lophotrochozoa</taxon>
        <taxon>Mollusca</taxon>
        <taxon>Bivalvia</taxon>
        <taxon>Autobranchia</taxon>
        <taxon>Pteriomorphia</taxon>
        <taxon>Mytilida</taxon>
        <taxon>Mytiloidea</taxon>
        <taxon>Mytilidae</taxon>
        <taxon>Mytilinae</taxon>
        <taxon>Mytilus</taxon>
    </lineage>
</organism>
<dbReference type="Proteomes" id="UP000507470">
    <property type="component" value="Unassembled WGS sequence"/>
</dbReference>
<evidence type="ECO:0000256" key="4">
    <source>
        <dbReference type="ARBA" id="ARBA00022525"/>
    </source>
</evidence>
<dbReference type="InterPro" id="IPR043158">
    <property type="entry name" value="Wnt_C"/>
</dbReference>
<evidence type="ECO:0000313" key="11">
    <source>
        <dbReference type="EMBL" id="CAC5418725.1"/>
    </source>
</evidence>
<evidence type="ECO:0000256" key="8">
    <source>
        <dbReference type="ARBA" id="ARBA00023288"/>
    </source>
</evidence>
<evidence type="ECO:0000256" key="5">
    <source>
        <dbReference type="ARBA" id="ARBA00022530"/>
    </source>
</evidence>
<gene>
    <name evidence="11" type="ORF">MCOR_51142</name>
</gene>
<dbReference type="GO" id="GO:0005615">
    <property type="term" value="C:extracellular space"/>
    <property type="evidence" value="ECO:0007669"/>
    <property type="project" value="TreeGrafter"/>
</dbReference>
<dbReference type="PROSITE" id="PS00246">
    <property type="entry name" value="WNT1"/>
    <property type="match status" value="1"/>
</dbReference>
<dbReference type="AlphaFoldDB" id="A0A6J8EGG3"/>
<keyword evidence="4" id="KW-0964">Secreted</keyword>
<accession>A0A6J8EGG3</accession>
<evidence type="ECO:0000256" key="9">
    <source>
        <dbReference type="RuleBase" id="RU003500"/>
    </source>
</evidence>
<evidence type="ECO:0000256" key="2">
    <source>
        <dbReference type="ARBA" id="ARBA00005683"/>
    </source>
</evidence>
<dbReference type="PANTHER" id="PTHR12027:SF102">
    <property type="entry name" value="PROTEIN WNT"/>
    <property type="match status" value="1"/>
</dbReference>
<sequence length="360" mass="40356">MRNSDGVIRTGFIVVPTLILILVQTQNSVGVKWLAMHEKRFSDWNTYQNCSKSLGLVKKQVKLCRTNLDLMRTFSHAAYIASKTCQEQFADRRWNCSSLLKVPKLSRDLSRGTREQSYVYAIASSALVHSIARACSLGVTTKCSCGSLPDKPPDDQHKWGGCSDNVRYGVYLTQSFTEASLTRKGKPKTSKKADMNRHNNGAGAQIVSDSLKIACKCHGVSGSCAIKTCFRSMPNFSAVGLMLKDKYIAAVEAKRKRKKSKKVFVPLFPHRQSVTTNTLIYYTKSPDYCSRDPKTGSEGTEGRYCDKGSQGWGGCDILCCGRGYKSFTREIVERCECKYYWCCYVKCKECTKTLHLNVCR</sequence>
<evidence type="ECO:0000256" key="1">
    <source>
        <dbReference type="ARBA" id="ARBA00004498"/>
    </source>
</evidence>
<protein>
    <recommendedName>
        <fullName evidence="9">Protein Wnt</fullName>
    </recommendedName>
</protein>
<comment type="function">
    <text evidence="9">Ligand for members of the frizzled family of seven transmembrane receptors.</text>
</comment>
<feature type="transmembrane region" description="Helical" evidence="10">
    <location>
        <begin position="6"/>
        <end position="23"/>
    </location>
</feature>
<keyword evidence="6 9" id="KW-0879">Wnt signaling pathway</keyword>
<evidence type="ECO:0000313" key="12">
    <source>
        <dbReference type="Proteomes" id="UP000507470"/>
    </source>
</evidence>
<evidence type="ECO:0000256" key="7">
    <source>
        <dbReference type="ARBA" id="ARBA00023157"/>
    </source>
</evidence>
<keyword evidence="7" id="KW-1015">Disulfide bond</keyword>
<keyword evidence="10" id="KW-0472">Membrane</keyword>
<evidence type="ECO:0000256" key="6">
    <source>
        <dbReference type="ARBA" id="ARBA00022687"/>
    </source>
</evidence>
<keyword evidence="3 9" id="KW-0217">Developmental protein</keyword>
<dbReference type="GO" id="GO:0060070">
    <property type="term" value="P:canonical Wnt signaling pathway"/>
    <property type="evidence" value="ECO:0007669"/>
    <property type="project" value="TreeGrafter"/>
</dbReference>
<evidence type="ECO:0000256" key="3">
    <source>
        <dbReference type="ARBA" id="ARBA00022473"/>
    </source>
</evidence>
<dbReference type="InterPro" id="IPR018161">
    <property type="entry name" value="Wnt_CS"/>
</dbReference>
<dbReference type="FunFam" id="3.30.2460.20:FF:000001">
    <property type="entry name" value="Wnt homolog"/>
    <property type="match status" value="1"/>
</dbReference>
<dbReference type="GO" id="GO:0030182">
    <property type="term" value="P:neuron differentiation"/>
    <property type="evidence" value="ECO:0007669"/>
    <property type="project" value="TreeGrafter"/>
</dbReference>
<keyword evidence="12" id="KW-1185">Reference proteome</keyword>
<reference evidence="11 12" key="1">
    <citation type="submission" date="2020-06" db="EMBL/GenBank/DDBJ databases">
        <authorList>
            <person name="Li R."/>
            <person name="Bekaert M."/>
        </authorList>
    </citation>
    <scope>NUCLEOTIDE SEQUENCE [LARGE SCALE GENOMIC DNA]</scope>
    <source>
        <strain evidence="12">wild</strain>
    </source>
</reference>
<dbReference type="OrthoDB" id="5945655at2759"/>
<dbReference type="GO" id="GO:0005125">
    <property type="term" value="F:cytokine activity"/>
    <property type="evidence" value="ECO:0007669"/>
    <property type="project" value="TreeGrafter"/>
</dbReference>
<dbReference type="PANTHER" id="PTHR12027">
    <property type="entry name" value="WNT RELATED"/>
    <property type="match status" value="1"/>
</dbReference>
<keyword evidence="10" id="KW-0812">Transmembrane</keyword>
<name>A0A6J8EGG3_MYTCO</name>
<proteinExistence type="inferred from homology"/>
<dbReference type="Pfam" id="PF00110">
    <property type="entry name" value="wnt"/>
    <property type="match status" value="1"/>
</dbReference>
<evidence type="ECO:0000256" key="10">
    <source>
        <dbReference type="SAM" id="Phobius"/>
    </source>
</evidence>
<keyword evidence="8" id="KW-0449">Lipoprotein</keyword>